<evidence type="ECO:0000256" key="1">
    <source>
        <dbReference type="SAM" id="Phobius"/>
    </source>
</evidence>
<dbReference type="Pfam" id="PF07456">
    <property type="entry name" value="Hpre_diP_synt_I"/>
    <property type="match status" value="1"/>
</dbReference>
<dbReference type="EMBL" id="JAOQJQ010000003">
    <property type="protein sequence ID" value="MCU6762553.1"/>
    <property type="molecule type" value="Genomic_DNA"/>
</dbReference>
<dbReference type="InterPro" id="IPR014535">
    <property type="entry name" value="Hpre_diP_synt_I"/>
</dbReference>
<organism evidence="2 3">
    <name type="scientific">Brotonthovivens ammoniilytica</name>
    <dbReference type="NCBI Taxonomy" id="2981725"/>
    <lineage>
        <taxon>Bacteria</taxon>
        <taxon>Bacillati</taxon>
        <taxon>Bacillota</taxon>
        <taxon>Clostridia</taxon>
        <taxon>Lachnospirales</taxon>
        <taxon>Lachnospiraceae</taxon>
        <taxon>Brotonthovivens</taxon>
    </lineage>
</organism>
<dbReference type="RefSeq" id="WP_158425255.1">
    <property type="nucleotide sequence ID" value="NZ_JAOQJQ010000003.1"/>
</dbReference>
<gene>
    <name evidence="2" type="ORF">OCV88_09425</name>
</gene>
<protein>
    <submittedName>
        <fullName evidence="2">Gx transporter family protein</fullName>
    </submittedName>
</protein>
<name>A0ABT2TK20_9FIRM</name>
<feature type="transmembrane region" description="Helical" evidence="1">
    <location>
        <begin position="100"/>
        <end position="123"/>
    </location>
</feature>
<keyword evidence="1" id="KW-0472">Membrane</keyword>
<proteinExistence type="predicted"/>
<accession>A0ABT2TK20</accession>
<feature type="transmembrane region" description="Helical" evidence="1">
    <location>
        <begin position="76"/>
        <end position="93"/>
    </location>
</feature>
<keyword evidence="1" id="KW-0812">Transmembrane</keyword>
<evidence type="ECO:0000313" key="3">
    <source>
        <dbReference type="Proteomes" id="UP001652442"/>
    </source>
</evidence>
<reference evidence="2 3" key="1">
    <citation type="journal article" date="2021" name="ISME Commun">
        <title>Automated analysis of genomic sequences facilitates high-throughput and comprehensive description of bacteria.</title>
        <authorList>
            <person name="Hitch T.C.A."/>
        </authorList>
    </citation>
    <scope>NUCLEOTIDE SEQUENCE [LARGE SCALE GENOMIC DNA]</scope>
    <source>
        <strain evidence="2 3">Sanger_109</strain>
    </source>
</reference>
<keyword evidence="3" id="KW-1185">Reference proteome</keyword>
<dbReference type="PIRSF" id="PIRSF027391">
    <property type="entry name" value="Hpre_diP_synt_I"/>
    <property type="match status" value="1"/>
</dbReference>
<evidence type="ECO:0000313" key="2">
    <source>
        <dbReference type="EMBL" id="MCU6762553.1"/>
    </source>
</evidence>
<dbReference type="InterPro" id="IPR010898">
    <property type="entry name" value="Hpre_diP_synth_I"/>
</dbReference>
<comment type="caution">
    <text evidence="2">The sequence shown here is derived from an EMBL/GenBank/DDBJ whole genome shotgun (WGS) entry which is preliminary data.</text>
</comment>
<dbReference type="Proteomes" id="UP001652442">
    <property type="component" value="Unassembled WGS sequence"/>
</dbReference>
<sequence length="168" mass="17762">MTKKIALLSMLVALALVCSYVEVLVPIQVGLPGMKLGLANLVIVTGLYFLNAREILAVSIVRIMLSAFMFGNGMSLIYSLAGGVLSLALMLLLKKNKGFSIVGISIAGGVFHNVGQLLIALVIVDNINLVFYFPVLMVAGALTGTVIGIVSKKILEALKKGVLNHTVH</sequence>
<feature type="transmembrane region" description="Helical" evidence="1">
    <location>
        <begin position="29"/>
        <end position="50"/>
    </location>
</feature>
<feature type="transmembrane region" description="Helical" evidence="1">
    <location>
        <begin position="129"/>
        <end position="150"/>
    </location>
</feature>
<dbReference type="Gene3D" id="1.10.1760.20">
    <property type="match status" value="1"/>
</dbReference>
<keyword evidence="1" id="KW-1133">Transmembrane helix</keyword>